<comment type="caution">
    <text evidence="13">The sequence shown here is derived from an EMBL/GenBank/DDBJ whole genome shotgun (WGS) entry which is preliminary data.</text>
</comment>
<dbReference type="PANTHER" id="PTHR45671:SF10">
    <property type="entry name" value="SOLUTE CARRIER FAMILY 25 MEMBER 3"/>
    <property type="match status" value="1"/>
</dbReference>
<dbReference type="SUPFAM" id="SSF103506">
    <property type="entry name" value="Mitochondrial carrier"/>
    <property type="match status" value="1"/>
</dbReference>
<evidence type="ECO:0000256" key="5">
    <source>
        <dbReference type="ARBA" id="ARBA00022737"/>
    </source>
</evidence>
<name>A0A8H3EUK4_9LECA</name>
<evidence type="ECO:0008006" key="15">
    <source>
        <dbReference type="Google" id="ProtNLM"/>
    </source>
</evidence>
<evidence type="ECO:0000256" key="2">
    <source>
        <dbReference type="ARBA" id="ARBA00006375"/>
    </source>
</evidence>
<evidence type="ECO:0000313" key="14">
    <source>
        <dbReference type="Proteomes" id="UP000664534"/>
    </source>
</evidence>
<dbReference type="Gene3D" id="1.50.40.10">
    <property type="entry name" value="Mitochondrial carrier domain"/>
    <property type="match status" value="1"/>
</dbReference>
<keyword evidence="8" id="KW-0496">Mitochondrion</keyword>
<dbReference type="OrthoDB" id="427452at2759"/>
<keyword evidence="5" id="KW-0677">Repeat</keyword>
<evidence type="ECO:0000256" key="3">
    <source>
        <dbReference type="ARBA" id="ARBA00022448"/>
    </source>
</evidence>
<comment type="similarity">
    <text evidence="2 11">Belongs to the mitochondrial carrier (TC 2.A.29) family.</text>
</comment>
<dbReference type="InterPro" id="IPR023395">
    <property type="entry name" value="MCP_dom_sf"/>
</dbReference>
<dbReference type="FunFam" id="1.50.40.10:FF:000131">
    <property type="entry name" value="Mitochondrial phosphate carrier protein 2"/>
    <property type="match status" value="1"/>
</dbReference>
<dbReference type="InterPro" id="IPR018108">
    <property type="entry name" value="MCP_transmembrane"/>
</dbReference>
<keyword evidence="9 10" id="KW-0472">Membrane</keyword>
<protein>
    <recommendedName>
        <fullName evidence="15">Mitochondrial phosphate carrier protein</fullName>
    </recommendedName>
</protein>
<dbReference type="Proteomes" id="UP000664534">
    <property type="component" value="Unassembled WGS sequence"/>
</dbReference>
<evidence type="ECO:0000256" key="7">
    <source>
        <dbReference type="ARBA" id="ARBA00022989"/>
    </source>
</evidence>
<evidence type="ECO:0000256" key="6">
    <source>
        <dbReference type="ARBA" id="ARBA00022792"/>
    </source>
</evidence>
<keyword evidence="12" id="KW-0175">Coiled coil</keyword>
<dbReference type="InterPro" id="IPR044677">
    <property type="entry name" value="SLC25A3/Pic2/Mir1-like"/>
</dbReference>
<dbReference type="AlphaFoldDB" id="A0A8H3EUK4"/>
<sequence>MIFPTSGTISEVFSNRHPLTAARSQELTPKPSQIKIARSQFSVWSVTEDAKSKVNALSEEAQREIKKASATAQAKTGQIELYSAQYYAACIFGGLLACGTTHTAVTPLDLVKCRRQVDSKMYKGNFEAWGKIGRAEGIRGIFTGWGPTFLGYSAQGAFKYGGYEYFKKFYSDLAGEQNAYKYKTSLYLAASASAEFIADVALCPFEAVKVRMQTTIPPFASGTFSGISTITAKEGTAGLYKGLYPLWGRQIPYTMMKFASFETIVEMIYGYMPGKKSDYGRGTQTAVSFAGGYAAGILCAIVSHPADVMVSKLNANRQPGEAFGAAMGRIYKDIGFGGLWNGLGLRIFMIGTLTSLRKFILELPVS</sequence>
<dbReference type="PROSITE" id="PS50920">
    <property type="entry name" value="SOLCAR"/>
    <property type="match status" value="3"/>
</dbReference>
<evidence type="ECO:0000256" key="9">
    <source>
        <dbReference type="ARBA" id="ARBA00023136"/>
    </source>
</evidence>
<reference evidence="13" key="1">
    <citation type="submission" date="2021-03" db="EMBL/GenBank/DDBJ databases">
        <authorList>
            <person name="Tagirdzhanova G."/>
        </authorList>
    </citation>
    <scope>NUCLEOTIDE SEQUENCE</scope>
</reference>
<gene>
    <name evidence="13" type="ORF">IMSHALPRED_009232</name>
</gene>
<evidence type="ECO:0000256" key="4">
    <source>
        <dbReference type="ARBA" id="ARBA00022692"/>
    </source>
</evidence>
<evidence type="ECO:0000313" key="13">
    <source>
        <dbReference type="EMBL" id="CAF9910547.1"/>
    </source>
</evidence>
<feature type="coiled-coil region" evidence="12">
    <location>
        <begin position="47"/>
        <end position="78"/>
    </location>
</feature>
<accession>A0A8H3EUK4</accession>
<keyword evidence="4 10" id="KW-0812">Transmembrane</keyword>
<evidence type="ECO:0000256" key="10">
    <source>
        <dbReference type="PROSITE-ProRule" id="PRU00282"/>
    </source>
</evidence>
<comment type="subcellular location">
    <subcellularLocation>
        <location evidence="1">Mitochondrion inner membrane</location>
        <topology evidence="1">Multi-pass membrane protein</topology>
    </subcellularLocation>
</comment>
<evidence type="ECO:0000256" key="8">
    <source>
        <dbReference type="ARBA" id="ARBA00023128"/>
    </source>
</evidence>
<proteinExistence type="inferred from homology"/>
<dbReference type="PANTHER" id="PTHR45671">
    <property type="entry name" value="SOLUTE CARRIER FAMILY 25 (MITOCHONDRIAL CARRIER PHOSPHATE CARRIER), MEMBER 3, LIKE-RELATED-RELATED"/>
    <property type="match status" value="1"/>
</dbReference>
<dbReference type="EMBL" id="CAJPDT010000007">
    <property type="protein sequence ID" value="CAF9910547.1"/>
    <property type="molecule type" value="Genomic_DNA"/>
</dbReference>
<organism evidence="13 14">
    <name type="scientific">Imshaugia aleurites</name>
    <dbReference type="NCBI Taxonomy" id="172621"/>
    <lineage>
        <taxon>Eukaryota</taxon>
        <taxon>Fungi</taxon>
        <taxon>Dikarya</taxon>
        <taxon>Ascomycota</taxon>
        <taxon>Pezizomycotina</taxon>
        <taxon>Lecanoromycetes</taxon>
        <taxon>OSLEUM clade</taxon>
        <taxon>Lecanoromycetidae</taxon>
        <taxon>Lecanorales</taxon>
        <taxon>Lecanorineae</taxon>
        <taxon>Parmeliaceae</taxon>
        <taxon>Imshaugia</taxon>
    </lineage>
</organism>
<dbReference type="GO" id="GO:1990547">
    <property type="term" value="P:mitochondrial phosphate ion transmembrane transport"/>
    <property type="evidence" value="ECO:0007669"/>
    <property type="project" value="InterPro"/>
</dbReference>
<dbReference type="Pfam" id="PF00153">
    <property type="entry name" value="Mito_carr"/>
    <property type="match status" value="3"/>
</dbReference>
<evidence type="ECO:0000256" key="1">
    <source>
        <dbReference type="ARBA" id="ARBA00004448"/>
    </source>
</evidence>
<dbReference type="GO" id="GO:0005743">
    <property type="term" value="C:mitochondrial inner membrane"/>
    <property type="evidence" value="ECO:0007669"/>
    <property type="project" value="UniProtKB-SubCell"/>
</dbReference>
<keyword evidence="7" id="KW-1133">Transmembrane helix</keyword>
<keyword evidence="3 11" id="KW-0813">Transport</keyword>
<keyword evidence="6" id="KW-0999">Mitochondrion inner membrane</keyword>
<evidence type="ECO:0000256" key="11">
    <source>
        <dbReference type="RuleBase" id="RU000488"/>
    </source>
</evidence>
<keyword evidence="14" id="KW-1185">Reference proteome</keyword>
<evidence type="ECO:0000256" key="12">
    <source>
        <dbReference type="SAM" id="Coils"/>
    </source>
</evidence>
<feature type="repeat" description="Solcar" evidence="10">
    <location>
        <begin position="85"/>
        <end position="169"/>
    </location>
</feature>
<feature type="repeat" description="Solcar" evidence="10">
    <location>
        <begin position="182"/>
        <end position="267"/>
    </location>
</feature>
<feature type="repeat" description="Solcar" evidence="10">
    <location>
        <begin position="283"/>
        <end position="366"/>
    </location>
</feature>
<dbReference type="GO" id="GO:0005315">
    <property type="term" value="F:phosphate transmembrane transporter activity"/>
    <property type="evidence" value="ECO:0007669"/>
    <property type="project" value="InterPro"/>
</dbReference>